<name>A0A6J5M7U6_9CAUD</name>
<accession>A0A6J5M7U6</accession>
<reference evidence="1" key="1">
    <citation type="submission" date="2020-04" db="EMBL/GenBank/DDBJ databases">
        <authorList>
            <person name="Chiriac C."/>
            <person name="Salcher M."/>
            <person name="Ghai R."/>
            <person name="Kavagutti S V."/>
        </authorList>
    </citation>
    <scope>NUCLEOTIDE SEQUENCE</scope>
</reference>
<proteinExistence type="predicted"/>
<gene>
    <name evidence="1" type="ORF">UFOVP418_21</name>
</gene>
<protein>
    <submittedName>
        <fullName evidence="1">Uncharacterized protein</fullName>
    </submittedName>
</protein>
<evidence type="ECO:0000313" key="1">
    <source>
        <dbReference type="EMBL" id="CAB4141433.1"/>
    </source>
</evidence>
<dbReference type="EMBL" id="LR796391">
    <property type="protein sequence ID" value="CAB4141433.1"/>
    <property type="molecule type" value="Genomic_DNA"/>
</dbReference>
<sequence length="154" mass="16953">MAAPNKLTYLLEAVRAALATEPTFTVQRVLNKTLKPTAQRTIVYPFIVTVTPSMMVENSRIHDYQCTIRIWGDVAISSEGATPTGKSFEAYSETMSKIEACIRSIPLDTQETHNDSTTTAIRMANVTMLGGHIDNGDNKVEVDCDVTLSFGHWA</sequence>
<organism evidence="1">
    <name type="scientific">uncultured Caudovirales phage</name>
    <dbReference type="NCBI Taxonomy" id="2100421"/>
    <lineage>
        <taxon>Viruses</taxon>
        <taxon>Duplodnaviria</taxon>
        <taxon>Heunggongvirae</taxon>
        <taxon>Uroviricota</taxon>
        <taxon>Caudoviricetes</taxon>
        <taxon>Peduoviridae</taxon>
        <taxon>Maltschvirus</taxon>
        <taxon>Maltschvirus maltsch</taxon>
    </lineage>
</organism>